<evidence type="ECO:0000256" key="5">
    <source>
        <dbReference type="PROSITE-ProRule" id="PRU00070"/>
    </source>
</evidence>
<dbReference type="Proteomes" id="UP000659654">
    <property type="component" value="Unassembled WGS sequence"/>
</dbReference>
<proteinExistence type="predicted"/>
<dbReference type="Proteomes" id="UP000582659">
    <property type="component" value="Unassembled WGS sequence"/>
</dbReference>
<evidence type="ECO:0000256" key="1">
    <source>
        <dbReference type="ARBA" id="ARBA00022723"/>
    </source>
</evidence>
<keyword evidence="4 5" id="KW-0539">Nucleus</keyword>
<protein>
    <submittedName>
        <fullName evidence="7">(pine wood nematode) hypothetical protein</fullName>
    </submittedName>
    <submittedName>
        <fullName evidence="11">DM domain-containing protein</fullName>
    </submittedName>
</protein>
<dbReference type="EMBL" id="CAJFCV020000004">
    <property type="protein sequence ID" value="CAG9119322.1"/>
    <property type="molecule type" value="Genomic_DNA"/>
</dbReference>
<evidence type="ECO:0000259" key="6">
    <source>
        <dbReference type="PROSITE" id="PS50809"/>
    </source>
</evidence>
<evidence type="ECO:0000313" key="11">
    <source>
        <dbReference type="WBParaSite" id="BXY_0072000.1"/>
    </source>
</evidence>
<dbReference type="OrthoDB" id="6162476at2759"/>
<dbReference type="InterPro" id="IPR001275">
    <property type="entry name" value="DM_DNA-bd"/>
</dbReference>
<evidence type="ECO:0000256" key="4">
    <source>
        <dbReference type="ARBA" id="ARBA00023242"/>
    </source>
</evidence>
<evidence type="ECO:0000313" key="8">
    <source>
        <dbReference type="EMBL" id="CAG9119322.1"/>
    </source>
</evidence>
<dbReference type="GO" id="GO:0006355">
    <property type="term" value="P:regulation of DNA-templated transcription"/>
    <property type="evidence" value="ECO:0007669"/>
    <property type="project" value="InterPro"/>
</dbReference>
<evidence type="ECO:0000256" key="2">
    <source>
        <dbReference type="ARBA" id="ARBA00022833"/>
    </source>
</evidence>
<organism evidence="9 11">
    <name type="scientific">Bursaphelenchus xylophilus</name>
    <name type="common">Pinewood nematode worm</name>
    <name type="synonym">Aphelenchoides xylophilus</name>
    <dbReference type="NCBI Taxonomy" id="6326"/>
    <lineage>
        <taxon>Eukaryota</taxon>
        <taxon>Metazoa</taxon>
        <taxon>Ecdysozoa</taxon>
        <taxon>Nematoda</taxon>
        <taxon>Chromadorea</taxon>
        <taxon>Rhabditida</taxon>
        <taxon>Tylenchina</taxon>
        <taxon>Tylenchomorpha</taxon>
        <taxon>Aphelenchoidea</taxon>
        <taxon>Aphelenchoididae</taxon>
        <taxon>Bursaphelenchus</taxon>
    </lineage>
</organism>
<keyword evidence="1 5" id="KW-0479">Metal-binding</keyword>
<evidence type="ECO:0000313" key="10">
    <source>
        <dbReference type="Proteomes" id="UP000659654"/>
    </source>
</evidence>
<dbReference type="SMART" id="SM00301">
    <property type="entry name" value="DM"/>
    <property type="match status" value="1"/>
</dbReference>
<keyword evidence="2 5" id="KW-0862">Zinc</keyword>
<dbReference type="Gene3D" id="4.10.1040.10">
    <property type="entry name" value="DM DNA-binding domain"/>
    <property type="match status" value="1"/>
</dbReference>
<dbReference type="WBParaSite" id="BXY_0072000.1">
    <property type="protein sequence ID" value="BXY_0072000.1"/>
    <property type="gene ID" value="BXY_0072000"/>
</dbReference>
<dbReference type="InterPro" id="IPR036407">
    <property type="entry name" value="DM_DNA-bd_sf"/>
</dbReference>
<dbReference type="GO" id="GO:0005634">
    <property type="term" value="C:nucleus"/>
    <property type="evidence" value="ECO:0007669"/>
    <property type="project" value="UniProtKB-SubCell"/>
</dbReference>
<feature type="domain" description="DM" evidence="6">
    <location>
        <begin position="15"/>
        <end position="65"/>
    </location>
</feature>
<dbReference type="PROSITE" id="PS40000">
    <property type="entry name" value="DM_1"/>
    <property type="match status" value="1"/>
</dbReference>
<dbReference type="Proteomes" id="UP000095284">
    <property type="component" value="Unplaced"/>
</dbReference>
<accession>A0A1I7RJ38</accession>
<keyword evidence="3 5" id="KW-0238">DNA-binding</keyword>
<dbReference type="AlphaFoldDB" id="A0A1I7RJ38"/>
<evidence type="ECO:0000313" key="9">
    <source>
        <dbReference type="Proteomes" id="UP000095284"/>
    </source>
</evidence>
<sequence>MNGMESPKKPIVKMCGKCRQHGVEAQYKNHQNHCPFMECPCKKCLFVDRYRKRIRETIRRLKLKRLQKERQEAESSLQYAPNSSTASTTSLFCDAKFPIFLPTSTTNLECFSQDSCSHNPFADLMSNASNSTESQPLLEFVNFQNFQNTQPRTSNLQLVPTNANVACVSSGKLKMVPVFYCDLSQICSPYIRLDSDLSAAPTLSQLRPNEQPMFV</sequence>
<dbReference type="GO" id="GO:0043565">
    <property type="term" value="F:sequence-specific DNA binding"/>
    <property type="evidence" value="ECO:0007669"/>
    <property type="project" value="InterPro"/>
</dbReference>
<reference evidence="8" key="2">
    <citation type="submission" date="2020-08" db="EMBL/GenBank/DDBJ databases">
        <authorList>
            <person name="Kikuchi T."/>
        </authorList>
    </citation>
    <scope>NUCLEOTIDE SEQUENCE</scope>
    <source>
        <strain evidence="7">Ka4C1</strain>
    </source>
</reference>
<evidence type="ECO:0000313" key="7">
    <source>
        <dbReference type="EMBL" id="CAD5228679.1"/>
    </source>
</evidence>
<dbReference type="Pfam" id="PF00751">
    <property type="entry name" value="DM"/>
    <property type="match status" value="1"/>
</dbReference>
<feature type="DNA-binding region" description="DM" evidence="5">
    <location>
        <begin position="15"/>
        <end position="65"/>
    </location>
</feature>
<keyword evidence="10" id="KW-1185">Reference proteome</keyword>
<dbReference type="SUPFAM" id="SSF82927">
    <property type="entry name" value="Cysteine-rich DNA binding domain, (DM domain)"/>
    <property type="match status" value="1"/>
</dbReference>
<dbReference type="EMBL" id="CAJFDI010000004">
    <property type="protein sequence ID" value="CAD5228679.1"/>
    <property type="molecule type" value="Genomic_DNA"/>
</dbReference>
<reference evidence="11" key="1">
    <citation type="submission" date="2016-11" db="UniProtKB">
        <authorList>
            <consortium name="WormBaseParasite"/>
        </authorList>
    </citation>
    <scope>IDENTIFICATION</scope>
</reference>
<name>A0A1I7RJ38_BURXY</name>
<evidence type="ECO:0000256" key="3">
    <source>
        <dbReference type="ARBA" id="ARBA00023125"/>
    </source>
</evidence>
<gene>
    <name evidence="7" type="ORF">BXYJ_LOCUS10565</name>
</gene>
<dbReference type="GO" id="GO:0046872">
    <property type="term" value="F:metal ion binding"/>
    <property type="evidence" value="ECO:0007669"/>
    <property type="project" value="UniProtKB-KW"/>
</dbReference>
<dbReference type="PROSITE" id="PS50809">
    <property type="entry name" value="DM_2"/>
    <property type="match status" value="1"/>
</dbReference>
<comment type="subcellular location">
    <subcellularLocation>
        <location evidence="5">Nucleus</location>
    </subcellularLocation>
</comment>